<comment type="caution">
    <text evidence="2">The sequence shown here is derived from an EMBL/GenBank/DDBJ whole genome shotgun (WGS) entry which is preliminary data.</text>
</comment>
<evidence type="ECO:0000313" key="3">
    <source>
        <dbReference type="Proteomes" id="UP000305778"/>
    </source>
</evidence>
<proteinExistence type="predicted"/>
<dbReference type="InterPro" id="IPR028906">
    <property type="entry name" value="Tox-REase-2_dom"/>
</dbReference>
<dbReference type="OrthoDB" id="4230357at2"/>
<organism evidence="2 3">
    <name type="scientific">Actinacidiphila oryziradicis</name>
    <dbReference type="NCBI Taxonomy" id="2571141"/>
    <lineage>
        <taxon>Bacteria</taxon>
        <taxon>Bacillati</taxon>
        <taxon>Actinomycetota</taxon>
        <taxon>Actinomycetes</taxon>
        <taxon>Kitasatosporales</taxon>
        <taxon>Streptomycetaceae</taxon>
        <taxon>Actinacidiphila</taxon>
    </lineage>
</organism>
<reference evidence="2 3" key="1">
    <citation type="submission" date="2019-04" db="EMBL/GenBank/DDBJ databases">
        <title>Streptomyces oryziradicis sp. nov., a novel actinomycete isolated from rhizosphere soil of rice (Oryza sativa L.).</title>
        <authorList>
            <person name="Li C."/>
        </authorList>
    </citation>
    <scope>NUCLEOTIDE SEQUENCE [LARGE SCALE GENOMIC DNA]</scope>
    <source>
        <strain evidence="2 3">NEAU-C40</strain>
    </source>
</reference>
<dbReference type="AlphaFoldDB" id="A0A4U0RVT1"/>
<dbReference type="EMBL" id="SUMC01000086">
    <property type="protein sequence ID" value="TKA00384.1"/>
    <property type="molecule type" value="Genomic_DNA"/>
</dbReference>
<accession>A0A4U0RVT1</accession>
<name>A0A4U0RVT1_9ACTN</name>
<sequence length="299" mass="31829">MGTPVAGYQVDPDTVFRSSVQFLDTKDFVYNIATGTAGDLSASAGMAGDDGTAHSFAAKYEPAARTIVKAIGTAGQGTATISSRLLAMATNYLAADDAIAASLTGKVSTSSGLSPSAQQQQCEPNEAYNSLPMVTGSKEVHEIPVIGKFWPQGDPDKLRQAARVWASCASRDPNYGNAADRAYQVRVAGSPERLMSGANGQTVWADGFRPTDGAIVDAKNVRNQGCSPRTLQGLQENAFNTNLLLGKDSSEMSRYQTAIDNPANHAQYLEVDTNDQSTVGYWQYLCATNHVKSNVRYVP</sequence>
<gene>
    <name evidence="2" type="ORF">FCI23_42915</name>
</gene>
<dbReference type="Pfam" id="PF15646">
    <property type="entry name" value="Tox-REase-2"/>
    <property type="match status" value="1"/>
</dbReference>
<dbReference type="RefSeq" id="WP_136729488.1">
    <property type="nucleotide sequence ID" value="NZ_SUMC01000086.1"/>
</dbReference>
<feature type="domain" description="Tox-REase-2" evidence="1">
    <location>
        <begin position="179"/>
        <end position="291"/>
    </location>
</feature>
<evidence type="ECO:0000259" key="1">
    <source>
        <dbReference type="Pfam" id="PF15646"/>
    </source>
</evidence>
<evidence type="ECO:0000313" key="2">
    <source>
        <dbReference type="EMBL" id="TKA00384.1"/>
    </source>
</evidence>
<keyword evidence="3" id="KW-1185">Reference proteome</keyword>
<protein>
    <recommendedName>
        <fullName evidence="1">Tox-REase-2 domain-containing protein</fullName>
    </recommendedName>
</protein>
<dbReference type="Proteomes" id="UP000305778">
    <property type="component" value="Unassembled WGS sequence"/>
</dbReference>